<dbReference type="STRING" id="573061.Clocel_2731"/>
<dbReference type="Proteomes" id="UP000002730">
    <property type="component" value="Chromosome"/>
</dbReference>
<dbReference type="PANTHER" id="PTHR35287:SF1">
    <property type="entry name" value="SI:ZFOS-911D5.4"/>
    <property type="match status" value="1"/>
</dbReference>
<keyword evidence="1" id="KW-0472">Membrane</keyword>
<evidence type="ECO:0000259" key="2">
    <source>
        <dbReference type="PROSITE" id="PS50965"/>
    </source>
</evidence>
<evidence type="ECO:0000256" key="1">
    <source>
        <dbReference type="SAM" id="Phobius"/>
    </source>
</evidence>
<dbReference type="RefSeq" id="WP_013291790.1">
    <property type="nucleotide sequence ID" value="NC_014393.1"/>
</dbReference>
<dbReference type="EMBL" id="CP002160">
    <property type="protein sequence ID" value="ADL52428.1"/>
    <property type="molecule type" value="Genomic_DNA"/>
</dbReference>
<dbReference type="SUPFAM" id="SSF52980">
    <property type="entry name" value="Restriction endonuclease-like"/>
    <property type="match status" value="1"/>
</dbReference>
<dbReference type="Pfam" id="PF08378">
    <property type="entry name" value="NERD"/>
    <property type="match status" value="1"/>
</dbReference>
<feature type="domain" description="NERD" evidence="2">
    <location>
        <begin position="69"/>
        <end position="189"/>
    </location>
</feature>
<organism evidence="3 4">
    <name type="scientific">Clostridium cellulovorans (strain ATCC 35296 / DSM 3052 / OCM 3 / 743B)</name>
    <dbReference type="NCBI Taxonomy" id="573061"/>
    <lineage>
        <taxon>Bacteria</taxon>
        <taxon>Bacillati</taxon>
        <taxon>Bacillota</taxon>
        <taxon>Clostridia</taxon>
        <taxon>Eubacteriales</taxon>
        <taxon>Clostridiaceae</taxon>
        <taxon>Clostridium</taxon>
    </lineage>
</organism>
<evidence type="ECO:0000313" key="4">
    <source>
        <dbReference type="Proteomes" id="UP000002730"/>
    </source>
</evidence>
<dbReference type="PROSITE" id="PS50965">
    <property type="entry name" value="NERD"/>
    <property type="match status" value="1"/>
</dbReference>
<dbReference type="OrthoDB" id="9776650at2"/>
<sequence>MSKVYNGKSKLKKDRNIKLLKAILGFLVIGFMTFLFIRIDLKWYIALSVSGVSFIYSSYNIKRYRIISSGVNGENDVRRLLKSLPSNYTVFNNLLVPSATGRRELDLVVVGDNGIFVVEVKNHKGVITGNAASKTLTQNKRGQNGGDYSKPIDNPLIQLKSQMAALGTAVRKKGIQAYVDGMVYFCNEDCTVRLSGDACNVTDSEDVLIKYIKSSTKNKLSRKDKENTENLLKGYLQ</sequence>
<feature type="transmembrane region" description="Helical" evidence="1">
    <location>
        <begin position="20"/>
        <end position="37"/>
    </location>
</feature>
<proteinExistence type="predicted"/>
<accession>D9SRJ9</accession>
<dbReference type="eggNOG" id="COG0551">
    <property type="taxonomic scope" value="Bacteria"/>
</dbReference>
<keyword evidence="1" id="KW-1133">Transmembrane helix</keyword>
<name>D9SRJ9_CLOC7</name>
<keyword evidence="4" id="KW-1185">Reference proteome</keyword>
<dbReference type="PANTHER" id="PTHR35287">
    <property type="entry name" value="SI:ZFOS-911D5.4"/>
    <property type="match status" value="1"/>
</dbReference>
<protein>
    <submittedName>
        <fullName evidence="3">NERD domain protein</fullName>
    </submittedName>
</protein>
<dbReference type="InterPro" id="IPR011528">
    <property type="entry name" value="NERD"/>
</dbReference>
<reference evidence="3 4" key="1">
    <citation type="submission" date="2010-08" db="EMBL/GenBank/DDBJ databases">
        <title>Complete sequence of Clostridium cellulovorans 743B.</title>
        <authorList>
            <consortium name="US DOE Joint Genome Institute"/>
            <person name="Lucas S."/>
            <person name="Copeland A."/>
            <person name="Lapidus A."/>
            <person name="Cheng J.-F."/>
            <person name="Bruce D."/>
            <person name="Goodwin L."/>
            <person name="Pitluck S."/>
            <person name="Chertkov O."/>
            <person name="Detter J.C."/>
            <person name="Han C."/>
            <person name="Tapia R."/>
            <person name="Land M."/>
            <person name="Hauser L."/>
            <person name="Chang Y.-J."/>
            <person name="Jeffries C."/>
            <person name="Kyrpides N."/>
            <person name="Ivanova N."/>
            <person name="Mikhailova N."/>
            <person name="Hemme C.L."/>
            <person name="Woyke T."/>
        </authorList>
    </citation>
    <scope>NUCLEOTIDE SEQUENCE [LARGE SCALE GENOMIC DNA]</scope>
    <source>
        <strain evidence="4">ATCC 35296 / DSM 3052 / OCM 3 / 743B</strain>
    </source>
</reference>
<keyword evidence="1" id="KW-0812">Transmembrane</keyword>
<dbReference type="HOGENOM" id="CLU_100591_0_0_9"/>
<dbReference type="KEGG" id="ccb:Clocel_2731"/>
<feature type="transmembrane region" description="Helical" evidence="1">
    <location>
        <begin position="43"/>
        <end position="59"/>
    </location>
</feature>
<evidence type="ECO:0000313" key="3">
    <source>
        <dbReference type="EMBL" id="ADL52428.1"/>
    </source>
</evidence>
<gene>
    <name evidence="3" type="ordered locus">Clocel_2731</name>
</gene>
<dbReference type="InterPro" id="IPR011335">
    <property type="entry name" value="Restrct_endonuc-II-like"/>
</dbReference>
<dbReference type="AlphaFoldDB" id="D9SRJ9"/>